<name>A0A1G2CVZ8_9BACT</name>
<evidence type="ECO:0000313" key="1">
    <source>
        <dbReference type="EMBL" id="OGZ05524.1"/>
    </source>
</evidence>
<dbReference type="EMBL" id="MHLI01000010">
    <property type="protein sequence ID" value="OGZ05524.1"/>
    <property type="molecule type" value="Genomic_DNA"/>
</dbReference>
<reference evidence="1 2" key="1">
    <citation type="journal article" date="2016" name="Nat. Commun.">
        <title>Thousands of microbial genomes shed light on interconnected biogeochemical processes in an aquifer system.</title>
        <authorList>
            <person name="Anantharaman K."/>
            <person name="Brown C.T."/>
            <person name="Hug L.A."/>
            <person name="Sharon I."/>
            <person name="Castelle C.J."/>
            <person name="Probst A.J."/>
            <person name="Thomas B.C."/>
            <person name="Singh A."/>
            <person name="Wilkins M.J."/>
            <person name="Karaoz U."/>
            <person name="Brodie E.L."/>
            <person name="Williams K.H."/>
            <person name="Hubbard S.S."/>
            <person name="Banfield J.F."/>
        </authorList>
    </citation>
    <scope>NUCLEOTIDE SEQUENCE [LARGE SCALE GENOMIC DNA]</scope>
</reference>
<gene>
    <name evidence="1" type="ORF">A2845_05965</name>
</gene>
<comment type="caution">
    <text evidence="1">The sequence shown here is derived from an EMBL/GenBank/DDBJ whole genome shotgun (WGS) entry which is preliminary data.</text>
</comment>
<sequence length="249" mass="28946">MNNSTLSSEGNFRHLINERIAHFWGYGELDSDVWFVGMEEGCDGSIPKLIKRFEATSNGEVFDICDDMGGDADHMAWFTDGAPTQATYRKLIYLLRYFQTSKEPSLEDIREYQINHFGRKNNDHALLELMPLPARSLHAKDWVYASSGIEGLSSRREYLKMYKPERIKRLRELIQKHKPKVVICYSMVYLEDWREITDAPFHETIPKKLYVAKDDHTVYAVVPHSVAHGVSNNDWKQIAEKIMEATTRR</sequence>
<organism evidence="1 2">
    <name type="scientific">Candidatus Lloydbacteria bacterium RIFCSPHIGHO2_01_FULL_49_22</name>
    <dbReference type="NCBI Taxonomy" id="1798658"/>
    <lineage>
        <taxon>Bacteria</taxon>
        <taxon>Candidatus Lloydiibacteriota</taxon>
    </lineage>
</organism>
<protein>
    <submittedName>
        <fullName evidence="1">Uncharacterized protein</fullName>
    </submittedName>
</protein>
<proteinExistence type="predicted"/>
<dbReference type="Proteomes" id="UP000177122">
    <property type="component" value="Unassembled WGS sequence"/>
</dbReference>
<dbReference type="AlphaFoldDB" id="A0A1G2CVZ8"/>
<evidence type="ECO:0000313" key="2">
    <source>
        <dbReference type="Proteomes" id="UP000177122"/>
    </source>
</evidence>
<accession>A0A1G2CVZ8</accession>